<accession>A0A3R9NYJ3</accession>
<keyword evidence="2" id="KW-1185">Reference proteome</keyword>
<dbReference type="EMBL" id="RWIS01000030">
    <property type="protein sequence ID" value="RSK23803.1"/>
    <property type="molecule type" value="Genomic_DNA"/>
</dbReference>
<evidence type="ECO:0000313" key="1">
    <source>
        <dbReference type="EMBL" id="RSK23803.1"/>
    </source>
</evidence>
<evidence type="ECO:0000313" key="2">
    <source>
        <dbReference type="Proteomes" id="UP000280066"/>
    </source>
</evidence>
<protein>
    <submittedName>
        <fullName evidence="1">Uncharacterized protein</fullName>
    </submittedName>
</protein>
<proteinExistence type="predicted"/>
<dbReference type="OrthoDB" id="714084at2"/>
<comment type="caution">
    <text evidence="1">The sequence shown here is derived from an EMBL/GenBank/DDBJ whole genome shotgun (WGS) entry which is preliminary data.</text>
</comment>
<dbReference type="RefSeq" id="WP_148103660.1">
    <property type="nucleotide sequence ID" value="NZ_RWIS01000030.1"/>
</dbReference>
<reference evidence="1 2" key="1">
    <citation type="submission" date="2018-12" db="EMBL/GenBank/DDBJ databases">
        <authorList>
            <person name="Feng G."/>
            <person name="Zhu H."/>
        </authorList>
    </citation>
    <scope>NUCLEOTIDE SEQUENCE [LARGE SCALE GENOMIC DNA]</scope>
    <source>
        <strain evidence="1 2">9PBR-2</strain>
    </source>
</reference>
<name>A0A3R9NYJ3_9BACT</name>
<sequence>MVDKATMRLIRSLLVQDSFLLSSKGSYSKPIVSHLRPVNLITDYPKSNVPALPKTFDITLRQLLYYKHQGIPFFSQRDSLFLIQQHQNQHTGLVDTTLFAADDFFWLQDKENRAWPKEHLDYFRFSLPLFSQDSTKAYIQMDHNCAGGCGGGVAYFLKKEKGMWRKIFAARRWFN</sequence>
<dbReference type="AlphaFoldDB" id="A0A3R9NYJ3"/>
<organism evidence="1 2">
    <name type="scientific">Hymenobacter metallilatus</name>
    <dbReference type="NCBI Taxonomy" id="2493666"/>
    <lineage>
        <taxon>Bacteria</taxon>
        <taxon>Pseudomonadati</taxon>
        <taxon>Bacteroidota</taxon>
        <taxon>Cytophagia</taxon>
        <taxon>Cytophagales</taxon>
        <taxon>Hymenobacteraceae</taxon>
        <taxon>Hymenobacter</taxon>
    </lineage>
</organism>
<dbReference type="Proteomes" id="UP000280066">
    <property type="component" value="Unassembled WGS sequence"/>
</dbReference>
<gene>
    <name evidence="1" type="ORF">EI290_22175</name>
</gene>